<evidence type="ECO:0000313" key="3">
    <source>
        <dbReference type="Proteomes" id="UP000002275"/>
    </source>
</evidence>
<protein>
    <recommendedName>
        <fullName evidence="4">Phage tail assembly protein</fullName>
    </recommendedName>
</protein>
<dbReference type="AlphaFoldDB" id="A0A3Q0L1A5"/>
<dbReference type="Proteomes" id="UP000002275">
    <property type="component" value="Chromosome I"/>
</dbReference>
<dbReference type="EMBL" id="AE016795">
    <property type="protein sequence ID" value="AAO08628.1"/>
    <property type="molecule type" value="Genomic_DNA"/>
</dbReference>
<gene>
    <name evidence="2" type="ordered locus">VV1_0089</name>
</gene>
<dbReference type="Pfam" id="PF10109">
    <property type="entry name" value="Phage_TAC_7"/>
    <property type="match status" value="1"/>
</dbReference>
<dbReference type="InterPro" id="IPR019289">
    <property type="entry name" value="Phage_tail_E/E"/>
</dbReference>
<reference evidence="2 3" key="3">
    <citation type="journal article" date="2011" name="Mol. Syst. Biol.">
        <title>Integrative genome-scale metabolic analysis of Vibrio vulnificus for drug targeting and discovery.</title>
        <authorList>
            <person name="Kim H.U."/>
            <person name="Kim S.Y."/>
            <person name="Jeong H."/>
            <person name="Kim T.Y."/>
            <person name="Kim J.J."/>
            <person name="Choy H.E."/>
            <person name="Yi K.Y."/>
            <person name="Rhee J.H."/>
            <person name="Lee S.Y."/>
        </authorList>
    </citation>
    <scope>NUCLEOTIDE SEQUENCE [LARGE SCALE GENOMIC DNA]</scope>
    <source>
        <strain evidence="2 3">CMCP6</strain>
    </source>
</reference>
<name>A0A3Q0L1A5_VIBVU</name>
<dbReference type="RefSeq" id="WP_011078210.1">
    <property type="nucleotide sequence ID" value="NC_004459.3"/>
</dbReference>
<reference evidence="3" key="1">
    <citation type="submission" date="2002-12" db="EMBL/GenBank/DDBJ databases">
        <title>Complete genome sequence of Vibrio vulnificus CMCP6.</title>
        <authorList>
            <person name="Rhee J.H."/>
            <person name="Kim S.Y."/>
            <person name="Chung S.S."/>
            <person name="Kim J.J."/>
            <person name="Moon Y.H."/>
            <person name="Jeong H."/>
            <person name="Choy H.E."/>
        </authorList>
    </citation>
    <scope>NUCLEOTIDE SEQUENCE [LARGE SCALE GENOMIC DNA]</scope>
    <source>
        <strain evidence="3">CMCP6</strain>
    </source>
</reference>
<dbReference type="KEGG" id="vvu:VV1_0089"/>
<evidence type="ECO:0000256" key="1">
    <source>
        <dbReference type="SAM" id="MobiDB-lite"/>
    </source>
</evidence>
<feature type="region of interest" description="Disordered" evidence="1">
    <location>
        <begin position="111"/>
        <end position="136"/>
    </location>
</feature>
<sequence>MNKYLPINIVLQVAKEFDGKELTQLTMRPPTTNDVILSQHHATRVLADGSSHMNEAEAEMHLFAALTGTTREFIGQLEYYDYTQLGKGYDCFLLPLPQYAARCALLFPDSAMESHSPSSEASASESSATGLTTAES</sequence>
<reference evidence="2 3" key="2">
    <citation type="journal article" date="2003" name="Infect. Immun.">
        <title>Characterization and pathogenic significance of Vibrio vulnificus antigens preferentially expressed in septicemic patients.</title>
        <authorList>
            <person name="Kim Y.R."/>
            <person name="Lee S.E."/>
            <person name="Kim C.M."/>
            <person name="Kim S.Y."/>
            <person name="Shin E.K."/>
            <person name="Shin D.H."/>
            <person name="Chung S.S."/>
            <person name="Choy H.E."/>
            <person name="Progulske-Fox A."/>
            <person name="Hillman J.D."/>
            <person name="Handfield M."/>
            <person name="Rhee J.H."/>
        </authorList>
    </citation>
    <scope>NUCLEOTIDE SEQUENCE [LARGE SCALE GENOMIC DNA]</scope>
    <source>
        <strain evidence="2 3">CMCP6</strain>
    </source>
</reference>
<evidence type="ECO:0008006" key="4">
    <source>
        <dbReference type="Google" id="ProtNLM"/>
    </source>
</evidence>
<evidence type="ECO:0000313" key="2">
    <source>
        <dbReference type="EMBL" id="AAO08628.1"/>
    </source>
</evidence>
<accession>A0A3Q0L1A5</accession>
<proteinExistence type="predicted"/>
<organism evidence="2 3">
    <name type="scientific">Vibrio vulnificus (strain CMCP6)</name>
    <dbReference type="NCBI Taxonomy" id="216895"/>
    <lineage>
        <taxon>Bacteria</taxon>
        <taxon>Pseudomonadati</taxon>
        <taxon>Pseudomonadota</taxon>
        <taxon>Gammaproteobacteria</taxon>
        <taxon>Vibrionales</taxon>
        <taxon>Vibrionaceae</taxon>
        <taxon>Vibrio</taxon>
    </lineage>
</organism>